<dbReference type="InterPro" id="IPR036890">
    <property type="entry name" value="HATPase_C_sf"/>
</dbReference>
<dbReference type="Gene3D" id="3.30.565.10">
    <property type="entry name" value="Histidine kinase-like ATPase, C-terminal domain"/>
    <property type="match status" value="1"/>
</dbReference>
<evidence type="ECO:0000313" key="7">
    <source>
        <dbReference type="Proteomes" id="UP001580346"/>
    </source>
</evidence>
<keyword evidence="7" id="KW-1185">Reference proteome</keyword>
<accession>A0ABV5AQY1</accession>
<keyword evidence="4" id="KW-0143">Chaperone</keyword>
<evidence type="ECO:0000256" key="4">
    <source>
        <dbReference type="ARBA" id="ARBA00023186"/>
    </source>
</evidence>
<dbReference type="Proteomes" id="UP001580346">
    <property type="component" value="Unassembled WGS sequence"/>
</dbReference>
<dbReference type="PANTHER" id="PTHR11528">
    <property type="entry name" value="HEAT SHOCK PROTEIN 90 FAMILY MEMBER"/>
    <property type="match status" value="1"/>
</dbReference>
<evidence type="ECO:0000256" key="1">
    <source>
        <dbReference type="ARBA" id="ARBA00008239"/>
    </source>
</evidence>
<evidence type="ECO:0000256" key="3">
    <source>
        <dbReference type="ARBA" id="ARBA00022840"/>
    </source>
</evidence>
<dbReference type="InterPro" id="IPR020575">
    <property type="entry name" value="Hsp90_N"/>
</dbReference>
<dbReference type="GO" id="GO:0005524">
    <property type="term" value="F:ATP binding"/>
    <property type="evidence" value="ECO:0007669"/>
    <property type="project" value="UniProtKB-KW"/>
</dbReference>
<comment type="caution">
    <text evidence="6">The sequence shown here is derived from an EMBL/GenBank/DDBJ whole genome shotgun (WGS) entry which is preliminary data.</text>
</comment>
<dbReference type="CDD" id="cd00077">
    <property type="entry name" value="HDc"/>
    <property type="match status" value="1"/>
</dbReference>
<keyword evidence="2" id="KW-0547">Nucleotide-binding</keyword>
<reference evidence="6 7" key="1">
    <citation type="submission" date="2024-09" db="EMBL/GenBank/DDBJ databases">
        <title>Paenibacillus zeirhizospherea sp. nov., isolated from surface of the maize (Zea mays) roots in a horticulture field, Hungary.</title>
        <authorList>
            <person name="Marton D."/>
            <person name="Farkas M."/>
            <person name="Bedics A."/>
            <person name="Toth E."/>
            <person name="Tancsics A."/>
            <person name="Boka K."/>
            <person name="Maroti G."/>
            <person name="Kriszt B."/>
            <person name="Cserhati M."/>
        </authorList>
    </citation>
    <scope>NUCLEOTIDE SEQUENCE [LARGE SCALE GENOMIC DNA]</scope>
    <source>
        <strain evidence="6 7">KCTC 33519</strain>
    </source>
</reference>
<protein>
    <submittedName>
        <fullName evidence="6">ATP-binding protein</fullName>
    </submittedName>
</protein>
<dbReference type="RefSeq" id="WP_375354166.1">
    <property type="nucleotide sequence ID" value="NZ_JBHHMI010000004.1"/>
</dbReference>
<keyword evidence="3 6" id="KW-0067">ATP-binding</keyword>
<evidence type="ECO:0000259" key="5">
    <source>
        <dbReference type="Pfam" id="PF24391"/>
    </source>
</evidence>
<dbReference type="InterPro" id="IPR056471">
    <property type="entry name" value="HD-CE"/>
</dbReference>
<evidence type="ECO:0000256" key="2">
    <source>
        <dbReference type="ARBA" id="ARBA00022741"/>
    </source>
</evidence>
<dbReference type="Pfam" id="PF24391">
    <property type="entry name" value="HD-CE"/>
    <property type="match status" value="1"/>
</dbReference>
<name>A0ABV5AQY1_9BACL</name>
<proteinExistence type="inferred from homology"/>
<dbReference type="InterPro" id="IPR001404">
    <property type="entry name" value="Hsp90_fam"/>
</dbReference>
<dbReference type="Pfam" id="PF13589">
    <property type="entry name" value="HATPase_c_3"/>
    <property type="match status" value="1"/>
</dbReference>
<dbReference type="EMBL" id="JBHHMI010000004">
    <property type="protein sequence ID" value="MFB5266442.1"/>
    <property type="molecule type" value="Genomic_DNA"/>
</dbReference>
<dbReference type="SUPFAM" id="SSF55874">
    <property type="entry name" value="ATPase domain of HSP90 chaperone/DNA topoisomerase II/histidine kinase"/>
    <property type="match status" value="1"/>
</dbReference>
<dbReference type="SUPFAM" id="SSF109604">
    <property type="entry name" value="HD-domain/PDEase-like"/>
    <property type="match status" value="1"/>
</dbReference>
<comment type="similarity">
    <text evidence="1">Belongs to the heat shock protein 90 family.</text>
</comment>
<dbReference type="PRINTS" id="PR00775">
    <property type="entry name" value="HEATSHOCK90"/>
</dbReference>
<evidence type="ECO:0000313" key="6">
    <source>
        <dbReference type="EMBL" id="MFB5266442.1"/>
    </source>
</evidence>
<dbReference type="InterPro" id="IPR003607">
    <property type="entry name" value="HD/PDEase_dom"/>
</dbReference>
<sequence>MNDLFITPNQLDYENNPPYIVKYLKDKNEDMYSQSLTVYRRISSILNTRVSQVFPDYTLHDVKHSLRIMNTMALLVPSIEELSELEILFLIYGALLHDIGMGATAEEIESIKSGKLVYGDISYTALFNRLKNEKQAIQEFIRKYHALRSAEYVKLELEDLLIIPNMTSVSISDEVALLCQSHTEDFYWLKNNTQKHDVKGVYQYNLRFCAILLRLGDILDFDSERTPPKLFLAINPQGISKGEWEQHFVVQNAKKVEELGDTVKEIRLHGKCDSPHVYRKVLGYIDWINNEIENSNYLLNTMEKRYQFFLNPKVSNYINTAGYTFTDLRFNMDYSKITHLLMGERIYGSKKYGLRELIQNSIDACRIRRSYEEKRGGIETEEYIPTIKVIFDKYRNFVKISDNGIGMNINILKNFFLSVGSSYYNSSDFLDQNLSKETIGNYGIGFLSCFMLSSKVVVKTKYFLGSSVYEIELLKDDEYVSIKQIYENTDSGTEVILDYQQFMSIWQEDMARIKSFLETTFLTDDINIQIIDLETQSKVLLKNTLTKLSNNMSIDLSKYLTGITGNVPLQGLVRNIFSENISTLGETYYFNGQGLIEFEESNIKLLDLVVDEKIHVIDVPLIEEEDVLSTMIEALDDDIDEALYMYIEKKDPQYISILTSKEYFNTLSNEYIEDGEELLKGLPYSLLCDYGQSEDSYTIASVDVTRILTLKDSTKFLEIEDLFSTTIDIFIKGVFVKSASLLMPNKLKNLKIDRFKVNISLASIVPLISRNDFDQDTEKDILNSIYQAILLGIYEQLEQLDEKKLILTYLKKYHFDSCLFLREDYIGLIKFS</sequence>
<organism evidence="6 7">
    <name type="scientific">Paenibacillus enshidis</name>
    <dbReference type="NCBI Taxonomy" id="1458439"/>
    <lineage>
        <taxon>Bacteria</taxon>
        <taxon>Bacillati</taxon>
        <taxon>Bacillota</taxon>
        <taxon>Bacilli</taxon>
        <taxon>Bacillales</taxon>
        <taxon>Paenibacillaceae</taxon>
        <taxon>Paenibacillus</taxon>
    </lineage>
</organism>
<feature type="domain" description="HD-CE" evidence="5">
    <location>
        <begin position="54"/>
        <end position="294"/>
    </location>
</feature>
<gene>
    <name evidence="6" type="ORF">ACE41H_06540</name>
</gene>